<dbReference type="EMBL" id="LN681225">
    <property type="protein sequence ID" value="CEK11047.1"/>
    <property type="molecule type" value="Genomic_DNA"/>
</dbReference>
<dbReference type="PANTHER" id="PTHR30547">
    <property type="entry name" value="UNCHARACTERIZED PROTEIN YHCG-RELATED"/>
    <property type="match status" value="1"/>
</dbReference>
<dbReference type="InterPro" id="IPR011856">
    <property type="entry name" value="tRNA_endonuc-like_dom_sf"/>
</dbReference>
<accession>A0A0A8UVB7</accession>
<dbReference type="AlphaFoldDB" id="A0A0A8UVB7"/>
<dbReference type="Pfam" id="PF06250">
    <property type="entry name" value="YhcG_C"/>
    <property type="match status" value="1"/>
</dbReference>
<dbReference type="OrthoDB" id="9801263at2"/>
<dbReference type="STRING" id="449.LHA_2021"/>
<evidence type="ECO:0000313" key="3">
    <source>
        <dbReference type="EMBL" id="CEK11047.1"/>
    </source>
</evidence>
<dbReference type="InterPro" id="IPR009362">
    <property type="entry name" value="YhcG_C"/>
</dbReference>
<dbReference type="RefSeq" id="WP_045106307.1">
    <property type="nucleotide sequence ID" value="NZ_LN681225.1"/>
</dbReference>
<protein>
    <recommendedName>
        <fullName evidence="5">DUF1016 domain-containing protein</fullName>
    </recommendedName>
</protein>
<organism evidence="3 4">
    <name type="scientific">Legionella hackeliae</name>
    <dbReference type="NCBI Taxonomy" id="449"/>
    <lineage>
        <taxon>Bacteria</taxon>
        <taxon>Pseudomonadati</taxon>
        <taxon>Pseudomonadota</taxon>
        <taxon>Gammaproteobacteria</taxon>
        <taxon>Legionellales</taxon>
        <taxon>Legionellaceae</taxon>
        <taxon>Legionella</taxon>
    </lineage>
</organism>
<reference evidence="4" key="1">
    <citation type="submission" date="2014-09" db="EMBL/GenBank/DDBJ databases">
        <authorList>
            <person name="Gomez-Valero L."/>
        </authorList>
    </citation>
    <scope>NUCLEOTIDE SEQUENCE [LARGE SCALE GENOMIC DNA]</scope>
    <source>
        <strain evidence="4">ATCC35250</strain>
    </source>
</reference>
<dbReference type="KEGG" id="lha:LHA_2021"/>
<gene>
    <name evidence="3" type="ORF">LHA_2021</name>
</gene>
<evidence type="ECO:0000259" key="2">
    <source>
        <dbReference type="Pfam" id="PF17761"/>
    </source>
</evidence>
<dbReference type="InterPro" id="IPR053148">
    <property type="entry name" value="PD-DEXK-like_domain"/>
</dbReference>
<dbReference type="InterPro" id="IPR041527">
    <property type="entry name" value="YhcG_N"/>
</dbReference>
<sequence length="350" mass="40694">MNEEKNIAHNVEYKKWITDLKSKLKQAQLKAVVTVNQQLLMFYWDLGTDIIEKQKITAWGEGLLKQLSQDLKSEFPDMKGFSERNLRLIRQWVQFWIESSANWQQAVAELTQIPWGHNQVIINKCKNAEEGLYYIRNTIEYGWSRSVLTHQIESNLWQREGKALSNFTKALPSPQSDLAHQTLKDPYVFDFLRLTKGYDERDLEQGLIEHITQFLLELGAGFAYIGRQVPLQVGEREFFIDLLFYHTRLHCYLVVELKNVDFEPEHVGKLNFYIKAVDAQLRRQGDEPTIGLLLCKSHDKLVVEYALSDVNKPIGVSEYQITQSLPEELKSSLPTVEEIEAEFRGTKDND</sequence>
<evidence type="ECO:0000259" key="1">
    <source>
        <dbReference type="Pfam" id="PF06250"/>
    </source>
</evidence>
<evidence type="ECO:0000313" key="4">
    <source>
        <dbReference type="Proteomes" id="UP000032803"/>
    </source>
</evidence>
<dbReference type="Pfam" id="PF17761">
    <property type="entry name" value="DUF1016_N"/>
    <property type="match status" value="1"/>
</dbReference>
<dbReference type="HOGENOM" id="CLU_046640_0_1_6"/>
<feature type="domain" description="YhcG PDDEXK nuclease" evidence="1">
    <location>
        <begin position="181"/>
        <end position="334"/>
    </location>
</feature>
<dbReference type="Proteomes" id="UP000032803">
    <property type="component" value="Chromosome I"/>
</dbReference>
<keyword evidence="4" id="KW-1185">Reference proteome</keyword>
<name>A0A0A8UVB7_LEGHA</name>
<dbReference type="Gene3D" id="3.40.1350.10">
    <property type="match status" value="1"/>
</dbReference>
<feature type="domain" description="YhcG N-terminal" evidence="2">
    <location>
        <begin position="20"/>
        <end position="159"/>
    </location>
</feature>
<dbReference type="PANTHER" id="PTHR30547:SF0">
    <property type="entry name" value="BLR8175 PROTEIN"/>
    <property type="match status" value="1"/>
</dbReference>
<proteinExistence type="predicted"/>
<evidence type="ECO:0008006" key="5">
    <source>
        <dbReference type="Google" id="ProtNLM"/>
    </source>
</evidence>
<dbReference type="PATRIC" id="fig|449.7.peg.2126"/>
<dbReference type="GO" id="GO:0003676">
    <property type="term" value="F:nucleic acid binding"/>
    <property type="evidence" value="ECO:0007669"/>
    <property type="project" value="InterPro"/>
</dbReference>